<sequence>MCENFIGKWKLVDSENFESYLKEIGVGMMTREMLENTKLLLEVSIDGDKVKMQSTTPVKSHTMEFKLDEETEYDTIDGRKMKAAFEIVDGKLLQHEEPTTSGYTTSSDIIRWIEDDKLIVKLESHGVISKRIYEKQ</sequence>
<keyword evidence="2" id="KW-0446">Lipid-binding</keyword>
<evidence type="ECO:0000259" key="4">
    <source>
        <dbReference type="PROSITE" id="PS00214"/>
    </source>
</evidence>
<dbReference type="CDD" id="cd00742">
    <property type="entry name" value="FABP"/>
    <property type="match status" value="1"/>
</dbReference>
<keyword evidence="3" id="KW-0813">Transport</keyword>
<protein>
    <recommendedName>
        <fullName evidence="4">Cytosolic fatty-acid binding proteins domain-containing protein</fullName>
    </recommendedName>
</protein>
<keyword evidence="6" id="KW-1185">Reference proteome</keyword>
<evidence type="ECO:0000256" key="2">
    <source>
        <dbReference type="ARBA" id="ARBA00023121"/>
    </source>
</evidence>
<accession>A0A4V6A6T2</accession>
<dbReference type="InterPro" id="IPR012674">
    <property type="entry name" value="Calycin"/>
</dbReference>
<evidence type="ECO:0000256" key="3">
    <source>
        <dbReference type="RuleBase" id="RU003696"/>
    </source>
</evidence>
<dbReference type="PANTHER" id="PTHR11955">
    <property type="entry name" value="FATTY ACID BINDING PROTEIN"/>
    <property type="match status" value="1"/>
</dbReference>
<dbReference type="InterPro" id="IPR031259">
    <property type="entry name" value="ILBP"/>
</dbReference>
<dbReference type="PRINTS" id="PR00178">
    <property type="entry name" value="FATTYACIDBP"/>
</dbReference>
<dbReference type="AlphaFoldDB" id="A0A4V6A6T2"/>
<dbReference type="SUPFAM" id="SSF50814">
    <property type="entry name" value="Lipocalins"/>
    <property type="match status" value="1"/>
</dbReference>
<dbReference type="Proteomes" id="UP000298663">
    <property type="component" value="Unassembled WGS sequence"/>
</dbReference>
<evidence type="ECO:0000256" key="1">
    <source>
        <dbReference type="ARBA" id="ARBA00008390"/>
    </source>
</evidence>
<dbReference type="InterPro" id="IPR000566">
    <property type="entry name" value="Lipocln_cytosolic_FA-bd_dom"/>
</dbReference>
<proteinExistence type="inferred from homology"/>
<name>A0A4V6A6T2_STECR</name>
<dbReference type="EMBL" id="AZBU02000002">
    <property type="protein sequence ID" value="TKR95785.1"/>
    <property type="molecule type" value="Genomic_DNA"/>
</dbReference>
<comment type="similarity">
    <text evidence="1 3">Belongs to the calycin superfamily. Fatty-acid binding protein (FABP) family.</text>
</comment>
<comment type="caution">
    <text evidence="5">The sequence shown here is derived from an EMBL/GenBank/DDBJ whole genome shotgun (WGS) entry which is preliminary data.</text>
</comment>
<dbReference type="PROSITE" id="PS00214">
    <property type="entry name" value="FABP"/>
    <property type="match status" value="1"/>
</dbReference>
<dbReference type="Gene3D" id="2.40.128.20">
    <property type="match status" value="1"/>
</dbReference>
<dbReference type="OrthoDB" id="354351at2759"/>
<dbReference type="Pfam" id="PF00061">
    <property type="entry name" value="Lipocalin"/>
    <property type="match status" value="1"/>
</dbReference>
<dbReference type="GO" id="GO:0008289">
    <property type="term" value="F:lipid binding"/>
    <property type="evidence" value="ECO:0007669"/>
    <property type="project" value="UniProtKB-KW"/>
</dbReference>
<reference evidence="5 6" key="2">
    <citation type="journal article" date="2019" name="G3 (Bethesda)">
        <title>Hybrid Assembly of the Genome of the Entomopathogenic Nematode Steinernema carpocapsae Identifies the X-Chromosome.</title>
        <authorList>
            <person name="Serra L."/>
            <person name="Macchietto M."/>
            <person name="Macias-Munoz A."/>
            <person name="McGill C.J."/>
            <person name="Rodriguez I.M."/>
            <person name="Rodriguez B."/>
            <person name="Murad R."/>
            <person name="Mortazavi A."/>
        </authorList>
    </citation>
    <scope>NUCLEOTIDE SEQUENCE [LARGE SCALE GENOMIC DNA]</scope>
    <source>
        <strain evidence="5 6">ALL</strain>
    </source>
</reference>
<reference evidence="5 6" key="1">
    <citation type="journal article" date="2015" name="Genome Biol.">
        <title>Comparative genomics of Steinernema reveals deeply conserved gene regulatory networks.</title>
        <authorList>
            <person name="Dillman A.R."/>
            <person name="Macchietto M."/>
            <person name="Porter C.F."/>
            <person name="Rogers A."/>
            <person name="Williams B."/>
            <person name="Antoshechkin I."/>
            <person name="Lee M.M."/>
            <person name="Goodwin Z."/>
            <person name="Lu X."/>
            <person name="Lewis E.E."/>
            <person name="Goodrich-Blair H."/>
            <person name="Stock S.P."/>
            <person name="Adams B.J."/>
            <person name="Sternberg P.W."/>
            <person name="Mortazavi A."/>
        </authorList>
    </citation>
    <scope>NUCLEOTIDE SEQUENCE [LARGE SCALE GENOMIC DNA]</scope>
    <source>
        <strain evidence="5 6">ALL</strain>
    </source>
</reference>
<feature type="domain" description="Cytosolic fatty-acid binding proteins" evidence="4">
    <location>
        <begin position="7"/>
        <end position="24"/>
    </location>
</feature>
<evidence type="ECO:0000313" key="5">
    <source>
        <dbReference type="EMBL" id="TKR95785.1"/>
    </source>
</evidence>
<dbReference type="STRING" id="34508.A0A4V6A6T2"/>
<evidence type="ECO:0000313" key="6">
    <source>
        <dbReference type="Proteomes" id="UP000298663"/>
    </source>
</evidence>
<organism evidence="5 6">
    <name type="scientific">Steinernema carpocapsae</name>
    <name type="common">Entomopathogenic nematode</name>
    <dbReference type="NCBI Taxonomy" id="34508"/>
    <lineage>
        <taxon>Eukaryota</taxon>
        <taxon>Metazoa</taxon>
        <taxon>Ecdysozoa</taxon>
        <taxon>Nematoda</taxon>
        <taxon>Chromadorea</taxon>
        <taxon>Rhabditida</taxon>
        <taxon>Tylenchina</taxon>
        <taxon>Panagrolaimomorpha</taxon>
        <taxon>Strongyloidoidea</taxon>
        <taxon>Steinernematidae</taxon>
        <taxon>Steinernema</taxon>
    </lineage>
</organism>
<gene>
    <name evidence="5" type="ORF">L596_009909</name>
</gene>
<dbReference type="InterPro" id="IPR000463">
    <property type="entry name" value="Fatty_acid-bd"/>
</dbReference>